<evidence type="ECO:0000256" key="4">
    <source>
        <dbReference type="ARBA" id="ARBA00022797"/>
    </source>
</evidence>
<dbReference type="OrthoDB" id="9812656at2"/>
<dbReference type="EMBL" id="AAEW02000010">
    <property type="protein sequence ID" value="EAT15489.1"/>
    <property type="molecule type" value="Genomic_DNA"/>
</dbReference>
<dbReference type="InterPro" id="IPR004360">
    <property type="entry name" value="Glyas_Fos-R_dOase_dom"/>
</dbReference>
<comment type="caution">
    <text evidence="10">The sequence shown here is derived from an EMBL/GenBank/DDBJ whole genome shotgun (WGS) entry which is preliminary data.</text>
</comment>
<evidence type="ECO:0000313" key="11">
    <source>
        <dbReference type="Proteomes" id="UP000005695"/>
    </source>
</evidence>
<evidence type="ECO:0000256" key="5">
    <source>
        <dbReference type="ARBA" id="ARBA00022964"/>
    </source>
</evidence>
<reference evidence="10" key="1">
    <citation type="submission" date="2006-05" db="EMBL/GenBank/DDBJ databases">
        <title>Annotation of the draft genome assembly of Desulfuromonas acetoxidans DSM 684.</title>
        <authorList>
            <consortium name="US DOE Joint Genome Institute (JGI-ORNL)"/>
            <person name="Larimer F."/>
            <person name="Land M."/>
            <person name="Hauser L."/>
        </authorList>
    </citation>
    <scope>NUCLEOTIDE SEQUENCE [LARGE SCALE GENOMIC DNA]</scope>
    <source>
        <strain evidence="10">DSM 684</strain>
    </source>
</reference>
<dbReference type="InterPro" id="IPR037523">
    <property type="entry name" value="VOC_core"/>
</dbReference>
<evidence type="ECO:0000256" key="3">
    <source>
        <dbReference type="ARBA" id="ARBA00022723"/>
    </source>
</evidence>
<keyword evidence="5 8" id="KW-0223">Dioxygenase</keyword>
<sequence length="144" mass="16523">MECLLDHIALNVEDDDRMLVFYTEVLELPSERLTAYRAGKVPFASVRLNANTIIDLFPKKLWAKQPGQQRGLLNHLCVAVSKSQWQALHERLLEHQVEIETGPVPRWGAHGQGTSIYFRDPEGTLLEARYYESMEQERECLLGS</sequence>
<gene>
    <name evidence="10" type="ORF">Dace_1351</name>
</gene>
<dbReference type="PROSITE" id="PS51819">
    <property type="entry name" value="VOC"/>
    <property type="match status" value="1"/>
</dbReference>
<dbReference type="InterPro" id="IPR029068">
    <property type="entry name" value="Glyas_Bleomycin-R_OHBP_Dase"/>
</dbReference>
<dbReference type="RefSeq" id="WP_006000823.1">
    <property type="nucleotide sequence ID" value="NZ_AAEW02000010.1"/>
</dbReference>
<evidence type="ECO:0000259" key="9">
    <source>
        <dbReference type="PROSITE" id="PS51819"/>
    </source>
</evidence>
<dbReference type="Gene3D" id="3.10.180.10">
    <property type="entry name" value="2,3-Dihydroxybiphenyl 1,2-Dioxygenase, domain 1"/>
    <property type="match status" value="1"/>
</dbReference>
<dbReference type="Pfam" id="PF00903">
    <property type="entry name" value="Glyoxalase"/>
    <property type="match status" value="1"/>
</dbReference>
<evidence type="ECO:0000256" key="7">
    <source>
        <dbReference type="ARBA" id="ARBA00023004"/>
    </source>
</evidence>
<dbReference type="GO" id="GO:0008198">
    <property type="term" value="F:ferrous iron binding"/>
    <property type="evidence" value="ECO:0007669"/>
    <property type="project" value="InterPro"/>
</dbReference>
<name>Q1JZ05_DESA6</name>
<evidence type="ECO:0000256" key="1">
    <source>
        <dbReference type="ARBA" id="ARBA00001954"/>
    </source>
</evidence>
<feature type="domain" description="VOC" evidence="9">
    <location>
        <begin position="4"/>
        <end position="131"/>
    </location>
</feature>
<reference evidence="10" key="2">
    <citation type="submission" date="2006-05" db="EMBL/GenBank/DDBJ databases">
        <title>Sequencing of the draft genome and assembly of Desulfuromonas acetoxidans DSM 684.</title>
        <authorList>
            <consortium name="US DOE Joint Genome Institute (JGI-PGF)"/>
            <person name="Copeland A."/>
            <person name="Lucas S."/>
            <person name="Lapidus A."/>
            <person name="Barry K."/>
            <person name="Detter J.C."/>
            <person name="Glavina del Rio T."/>
            <person name="Hammon N."/>
            <person name="Israni S."/>
            <person name="Dalin E."/>
            <person name="Tice H."/>
            <person name="Bruce D."/>
            <person name="Pitluck S."/>
            <person name="Richardson P."/>
        </authorList>
    </citation>
    <scope>NUCLEOTIDE SEQUENCE [LARGE SCALE GENOMIC DNA]</scope>
    <source>
        <strain evidence="10">DSM 684</strain>
    </source>
</reference>
<comment type="cofactor">
    <cofactor evidence="1 8">
        <name>Fe(2+)</name>
        <dbReference type="ChEBI" id="CHEBI:29033"/>
    </cofactor>
</comment>
<dbReference type="GO" id="GO:0051213">
    <property type="term" value="F:dioxygenase activity"/>
    <property type="evidence" value="ECO:0007669"/>
    <property type="project" value="UniProtKB-KW"/>
</dbReference>
<dbReference type="PANTHER" id="PTHR21366">
    <property type="entry name" value="GLYOXALASE FAMILY PROTEIN"/>
    <property type="match status" value="1"/>
</dbReference>
<keyword evidence="4 8" id="KW-0058">Aromatic hydrocarbons catabolism</keyword>
<keyword evidence="11" id="KW-1185">Reference proteome</keyword>
<comment type="similarity">
    <text evidence="2 8">Belongs to the extradiol ring-cleavage dioxygenase family.</text>
</comment>
<organism evidence="10 11">
    <name type="scientific">Desulfuromonas acetoxidans (strain DSM 684 / 11070)</name>
    <dbReference type="NCBI Taxonomy" id="281689"/>
    <lineage>
        <taxon>Bacteria</taxon>
        <taxon>Pseudomonadati</taxon>
        <taxon>Thermodesulfobacteriota</taxon>
        <taxon>Desulfuromonadia</taxon>
        <taxon>Desulfuromonadales</taxon>
        <taxon>Desulfuromonadaceae</taxon>
        <taxon>Desulfuromonas</taxon>
    </lineage>
</organism>
<dbReference type="InterPro" id="IPR050383">
    <property type="entry name" value="GlyoxalaseI/FosfomycinResist"/>
</dbReference>
<dbReference type="Proteomes" id="UP000005695">
    <property type="component" value="Unassembled WGS sequence"/>
</dbReference>
<evidence type="ECO:0000256" key="2">
    <source>
        <dbReference type="ARBA" id="ARBA00008784"/>
    </source>
</evidence>
<keyword evidence="7 8" id="KW-0408">Iron</keyword>
<protein>
    <submittedName>
        <fullName evidence="10">Glyoxalase/bleomycin resistance protein/dioxygenase</fullName>
    </submittedName>
</protein>
<proteinExistence type="inferred from homology"/>
<evidence type="ECO:0000313" key="10">
    <source>
        <dbReference type="EMBL" id="EAT15489.1"/>
    </source>
</evidence>
<keyword evidence="3" id="KW-0479">Metal-binding</keyword>
<evidence type="ECO:0000256" key="6">
    <source>
        <dbReference type="ARBA" id="ARBA00023002"/>
    </source>
</evidence>
<evidence type="ECO:0000256" key="8">
    <source>
        <dbReference type="RuleBase" id="RU000683"/>
    </source>
</evidence>
<dbReference type="SUPFAM" id="SSF54593">
    <property type="entry name" value="Glyoxalase/Bleomycin resistance protein/Dihydroxybiphenyl dioxygenase"/>
    <property type="match status" value="1"/>
</dbReference>
<dbReference type="AlphaFoldDB" id="Q1JZ05"/>
<accession>Q1JZ05</accession>
<dbReference type="InterPro" id="IPR000486">
    <property type="entry name" value="Xdiol_ring_cleave_dOase_1/2"/>
</dbReference>
<keyword evidence="6 8" id="KW-0560">Oxidoreductase</keyword>
<dbReference type="PROSITE" id="PS00082">
    <property type="entry name" value="EXTRADIOL_DIOXYGENAS"/>
    <property type="match status" value="1"/>
</dbReference>